<dbReference type="Gene3D" id="3.90.850.10">
    <property type="entry name" value="Fumarylacetoacetase-like, C-terminal domain"/>
    <property type="match status" value="1"/>
</dbReference>
<protein>
    <submittedName>
        <fullName evidence="5">Fumarylacetoacetate hydrolase family protein</fullName>
        <ecNumber evidence="5">3.7.-.-</ecNumber>
    </submittedName>
</protein>
<accession>A0ABV6KEI3</accession>
<gene>
    <name evidence="5" type="ORF">ACFFHM_07970</name>
</gene>
<dbReference type="GO" id="GO:0016787">
    <property type="term" value="F:hydrolase activity"/>
    <property type="evidence" value="ECO:0007669"/>
    <property type="project" value="UniProtKB-KW"/>
</dbReference>
<evidence type="ECO:0000256" key="1">
    <source>
        <dbReference type="ARBA" id="ARBA00010211"/>
    </source>
</evidence>
<keyword evidence="6" id="KW-1185">Reference proteome</keyword>
<name>A0ABV6KEI3_9BACI</name>
<evidence type="ECO:0000259" key="4">
    <source>
        <dbReference type="Pfam" id="PF10370"/>
    </source>
</evidence>
<dbReference type="Gene3D" id="2.30.30.370">
    <property type="entry name" value="FAH"/>
    <property type="match status" value="1"/>
</dbReference>
<evidence type="ECO:0000313" key="5">
    <source>
        <dbReference type="EMBL" id="MFC0470458.1"/>
    </source>
</evidence>
<comment type="caution">
    <text evidence="5">The sequence shown here is derived from an EMBL/GenBank/DDBJ whole genome shotgun (WGS) entry which is preliminary data.</text>
</comment>
<dbReference type="PANTHER" id="PTHR11820:SF7">
    <property type="entry name" value="ACYLPYRUVASE FAHD1, MITOCHONDRIAL"/>
    <property type="match status" value="1"/>
</dbReference>
<comment type="similarity">
    <text evidence="1">Belongs to the FAH family.</text>
</comment>
<dbReference type="InterPro" id="IPR011234">
    <property type="entry name" value="Fumarylacetoacetase-like_C"/>
</dbReference>
<dbReference type="Pfam" id="PF10370">
    <property type="entry name" value="Rv2993c-like_N"/>
    <property type="match status" value="1"/>
</dbReference>
<dbReference type="RefSeq" id="WP_335960171.1">
    <property type="nucleotide sequence ID" value="NZ_JAXBLX010000009.1"/>
</dbReference>
<dbReference type="EMBL" id="JBHLUX010000020">
    <property type="protein sequence ID" value="MFC0470458.1"/>
    <property type="molecule type" value="Genomic_DNA"/>
</dbReference>
<dbReference type="Pfam" id="PF01557">
    <property type="entry name" value="FAA_hydrolase"/>
    <property type="match status" value="1"/>
</dbReference>
<organism evidence="5 6">
    <name type="scientific">Halalkalibacter kiskunsagensis</name>
    <dbReference type="NCBI Taxonomy" id="1548599"/>
    <lineage>
        <taxon>Bacteria</taxon>
        <taxon>Bacillati</taxon>
        <taxon>Bacillota</taxon>
        <taxon>Bacilli</taxon>
        <taxon>Bacillales</taxon>
        <taxon>Bacillaceae</taxon>
        <taxon>Halalkalibacter</taxon>
    </lineage>
</organism>
<evidence type="ECO:0000256" key="2">
    <source>
        <dbReference type="ARBA" id="ARBA00022723"/>
    </source>
</evidence>
<dbReference type="PANTHER" id="PTHR11820">
    <property type="entry name" value="ACYLPYRUVASE"/>
    <property type="match status" value="1"/>
</dbReference>
<dbReference type="InterPro" id="IPR018833">
    <property type="entry name" value="Rv2993c-like_N"/>
</dbReference>
<feature type="domain" description="Rv2993c-like N-terminal" evidence="4">
    <location>
        <begin position="1"/>
        <end position="52"/>
    </location>
</feature>
<dbReference type="SUPFAM" id="SSF56529">
    <property type="entry name" value="FAH"/>
    <property type="match status" value="1"/>
</dbReference>
<dbReference type="InterPro" id="IPR036663">
    <property type="entry name" value="Fumarylacetoacetase_C_sf"/>
</dbReference>
<proteinExistence type="inferred from homology"/>
<evidence type="ECO:0000313" key="6">
    <source>
        <dbReference type="Proteomes" id="UP001589838"/>
    </source>
</evidence>
<dbReference type="Proteomes" id="UP001589838">
    <property type="component" value="Unassembled WGS sequence"/>
</dbReference>
<evidence type="ECO:0000259" key="3">
    <source>
        <dbReference type="Pfam" id="PF01557"/>
    </source>
</evidence>
<keyword evidence="2" id="KW-0479">Metal-binding</keyword>
<dbReference type="EC" id="3.7.-.-" evidence="5"/>
<feature type="domain" description="Fumarylacetoacetase-like C-terminal" evidence="3">
    <location>
        <begin position="58"/>
        <end position="251"/>
    </location>
</feature>
<reference evidence="5 6" key="1">
    <citation type="submission" date="2024-09" db="EMBL/GenBank/DDBJ databases">
        <authorList>
            <person name="Sun Q."/>
            <person name="Mori K."/>
        </authorList>
    </citation>
    <scope>NUCLEOTIDE SEQUENCE [LARGE SCALE GENOMIC DNA]</scope>
    <source>
        <strain evidence="5 6">NCAIM B.02610</strain>
    </source>
</reference>
<keyword evidence="5" id="KW-0378">Hydrolase</keyword>
<sequence>MKIARFTVQGEKRIHIGIVEGEIIREVKGDIFGEWTYTEELFQLAKVTLLAPLIPNQVIGIGKNFVSSEDELPDELPEIPVFFFKPVSSVIGPDEKIKLPPQHEQVKFEAELAVVIGKEAKDIEEKGVQDYIFGYTIGNDVTSAQHFHPDGHWTIGKAFDSFTPLGPAIETNLDLINVRVQAAHNGKLKQDSSITLMIISIPKMISYLSKVMTLQPGDVILTGSPIGAELLKVDDCIECMIEGIGVLRNSVMKVEK</sequence>